<dbReference type="PANTHER" id="PTHR13774">
    <property type="entry name" value="PHENAZINE BIOSYNTHESIS PROTEIN"/>
    <property type="match status" value="1"/>
</dbReference>
<comment type="similarity">
    <text evidence="1">Belongs to the PhzF family.</text>
</comment>
<dbReference type="GO" id="GO:0016853">
    <property type="term" value="F:isomerase activity"/>
    <property type="evidence" value="ECO:0007669"/>
    <property type="project" value="UniProtKB-KW"/>
</dbReference>
<name>A0A7C7D7N6_9FIRM</name>
<dbReference type="Proteomes" id="UP000553059">
    <property type="component" value="Unassembled WGS sequence"/>
</dbReference>
<gene>
    <name evidence="4" type="ORF">GX523_16355</name>
</gene>
<dbReference type="EMBL" id="DUTF01000349">
    <property type="protein sequence ID" value="HHY28276.1"/>
    <property type="molecule type" value="Genomic_DNA"/>
</dbReference>
<evidence type="ECO:0000256" key="3">
    <source>
        <dbReference type="PIRSR" id="PIRSR016184-1"/>
    </source>
</evidence>
<protein>
    <submittedName>
        <fullName evidence="4">PhzF family phenazine biosynthesis protein</fullName>
    </submittedName>
</protein>
<evidence type="ECO:0000256" key="2">
    <source>
        <dbReference type="ARBA" id="ARBA00023235"/>
    </source>
</evidence>
<accession>A0A7C7D7N6</accession>
<dbReference type="SUPFAM" id="SSF54506">
    <property type="entry name" value="Diaminopimelate epimerase-like"/>
    <property type="match status" value="1"/>
</dbReference>
<sequence>MLKKELFMMNDNKIINVSHYEAFSDTPGKGNPAGVVFDSDMLTEEQMQSIAKKVGFNETAFLLKSNKADLRIRYFTPGHEMNLCGHGTVAAIYELMKRNNVTSSMDLRIETLAGILDVHYDHEHQEIKMTQASAEFKEFHGDLDQLAGSIGLLNEDIALELPVVYGSTGIWTLILPIKKLDAFLRMKPDNRRFKEILTQIPTASIHPICLDTFDKTCRMHGRHFSASHSGTIEDPVTGTASGVMGAYYISYIEPSNQAKLLIEQGNEIGRKGIVRVYVEKENSLINVSISGKAVYMGDILIEY</sequence>
<organism evidence="4 5">
    <name type="scientific">Desulfitobacterium dehalogenans</name>
    <dbReference type="NCBI Taxonomy" id="36854"/>
    <lineage>
        <taxon>Bacteria</taxon>
        <taxon>Bacillati</taxon>
        <taxon>Bacillota</taxon>
        <taxon>Clostridia</taxon>
        <taxon>Eubacteriales</taxon>
        <taxon>Desulfitobacteriaceae</taxon>
        <taxon>Desulfitobacterium</taxon>
    </lineage>
</organism>
<dbReference type="PIRSF" id="PIRSF016184">
    <property type="entry name" value="PhzC_PhzF"/>
    <property type="match status" value="1"/>
</dbReference>
<evidence type="ECO:0000256" key="1">
    <source>
        <dbReference type="ARBA" id="ARBA00008270"/>
    </source>
</evidence>
<keyword evidence="2" id="KW-0413">Isomerase</keyword>
<reference evidence="4 5" key="1">
    <citation type="journal article" date="2020" name="Biotechnol. Biofuels">
        <title>New insights from the biogas microbiome by comprehensive genome-resolved metagenomics of nearly 1600 species originating from multiple anaerobic digesters.</title>
        <authorList>
            <person name="Campanaro S."/>
            <person name="Treu L."/>
            <person name="Rodriguez-R L.M."/>
            <person name="Kovalovszki A."/>
            <person name="Ziels R.M."/>
            <person name="Maus I."/>
            <person name="Zhu X."/>
            <person name="Kougias P.G."/>
            <person name="Basile A."/>
            <person name="Luo G."/>
            <person name="Schluter A."/>
            <person name="Konstantinidis K.T."/>
            <person name="Angelidaki I."/>
        </authorList>
    </citation>
    <scope>NUCLEOTIDE SEQUENCE [LARGE SCALE GENOMIC DNA]</scope>
    <source>
        <strain evidence="4">AS05jafATM_4</strain>
    </source>
</reference>
<proteinExistence type="inferred from homology"/>
<dbReference type="NCBIfam" id="TIGR00654">
    <property type="entry name" value="PhzF_family"/>
    <property type="match status" value="1"/>
</dbReference>
<feature type="active site" evidence="3">
    <location>
        <position position="58"/>
    </location>
</feature>
<dbReference type="AlphaFoldDB" id="A0A7C7D7N6"/>
<evidence type="ECO:0000313" key="4">
    <source>
        <dbReference type="EMBL" id="HHY28276.1"/>
    </source>
</evidence>
<dbReference type="Gene3D" id="3.10.310.10">
    <property type="entry name" value="Diaminopimelate Epimerase, Chain A, domain 1"/>
    <property type="match status" value="2"/>
</dbReference>
<dbReference type="PANTHER" id="PTHR13774:SF17">
    <property type="entry name" value="PHENAZINE BIOSYNTHESIS-LIKE DOMAIN-CONTAINING PROTEIN"/>
    <property type="match status" value="1"/>
</dbReference>
<dbReference type="InterPro" id="IPR003719">
    <property type="entry name" value="Phenazine_PhzF-like"/>
</dbReference>
<comment type="caution">
    <text evidence="4">The sequence shown here is derived from an EMBL/GenBank/DDBJ whole genome shotgun (WGS) entry which is preliminary data.</text>
</comment>
<evidence type="ECO:0000313" key="5">
    <source>
        <dbReference type="Proteomes" id="UP000553059"/>
    </source>
</evidence>
<dbReference type="Pfam" id="PF02567">
    <property type="entry name" value="PhzC-PhzF"/>
    <property type="match status" value="1"/>
</dbReference>
<dbReference type="GO" id="GO:0005737">
    <property type="term" value="C:cytoplasm"/>
    <property type="evidence" value="ECO:0007669"/>
    <property type="project" value="TreeGrafter"/>
</dbReference>